<dbReference type="SUPFAM" id="SSF51735">
    <property type="entry name" value="NAD(P)-binding Rossmann-fold domains"/>
    <property type="match status" value="1"/>
</dbReference>
<dbReference type="GO" id="GO:0005886">
    <property type="term" value="C:plasma membrane"/>
    <property type="evidence" value="ECO:0007669"/>
    <property type="project" value="UniProtKB-SubCell"/>
</dbReference>
<dbReference type="eggNOG" id="COG1226">
    <property type="taxonomic scope" value="Bacteria"/>
</dbReference>
<reference evidence="4 5" key="1">
    <citation type="submission" date="2013-08" db="EMBL/GenBank/DDBJ databases">
        <title>Genome of Pontibacillus chungwhensis.</title>
        <authorList>
            <person name="Wang Q."/>
            <person name="Wang G."/>
        </authorList>
    </citation>
    <scope>NUCLEOTIDE SEQUENCE [LARGE SCALE GENOMIC DNA]</scope>
    <source>
        <strain evidence="4 5">BH030062</strain>
    </source>
</reference>
<comment type="caution">
    <text evidence="4">The sequence shown here is derived from an EMBL/GenBank/DDBJ whole genome shotgun (WGS) entry which is preliminary data.</text>
</comment>
<dbReference type="OrthoDB" id="9785285at2"/>
<dbReference type="STRING" id="1385513.N780_06550"/>
<protein>
    <submittedName>
        <fullName evidence="4">Ion transporter</fullName>
    </submittedName>
</protein>
<gene>
    <name evidence="4" type="ORF">N780_06550</name>
</gene>
<dbReference type="PANTHER" id="PTHR43833:SF9">
    <property type="entry name" value="POTASSIUM CHANNEL PROTEIN YUGO-RELATED"/>
    <property type="match status" value="1"/>
</dbReference>
<evidence type="ECO:0000313" key="4">
    <source>
        <dbReference type="EMBL" id="KGP90202.1"/>
    </source>
</evidence>
<keyword evidence="2" id="KW-0472">Membrane</keyword>
<dbReference type="Pfam" id="PF07885">
    <property type="entry name" value="Ion_trans_2"/>
    <property type="match status" value="1"/>
</dbReference>
<dbReference type="Gene3D" id="1.10.287.70">
    <property type="match status" value="1"/>
</dbReference>
<feature type="transmembrane region" description="Helical" evidence="2">
    <location>
        <begin position="18"/>
        <end position="37"/>
    </location>
</feature>
<keyword evidence="2" id="KW-0812">Transmembrane</keyword>
<dbReference type="InterPro" id="IPR013099">
    <property type="entry name" value="K_chnl_dom"/>
</dbReference>
<name>A0A0A2UPH4_9BACI</name>
<dbReference type="InterPro" id="IPR050721">
    <property type="entry name" value="Trk_Ktr_HKT_K-transport"/>
</dbReference>
<accession>A0A0A2UPH4</accession>
<keyword evidence="2" id="KW-1133">Transmembrane helix</keyword>
<evidence type="ECO:0000259" key="3">
    <source>
        <dbReference type="PROSITE" id="PS51201"/>
    </source>
</evidence>
<organism evidence="4 5">
    <name type="scientific">Pontibacillus chungwhensis BH030062</name>
    <dbReference type="NCBI Taxonomy" id="1385513"/>
    <lineage>
        <taxon>Bacteria</taxon>
        <taxon>Bacillati</taxon>
        <taxon>Bacillota</taxon>
        <taxon>Bacilli</taxon>
        <taxon>Bacillales</taxon>
        <taxon>Bacillaceae</taxon>
        <taxon>Pontibacillus</taxon>
    </lineage>
</organism>
<dbReference type="RefSeq" id="WP_036786550.1">
    <property type="nucleotide sequence ID" value="NZ_AVBG01000015.1"/>
</dbReference>
<dbReference type="Pfam" id="PF02254">
    <property type="entry name" value="TrkA_N"/>
    <property type="match status" value="1"/>
</dbReference>
<keyword evidence="5" id="KW-1185">Reference proteome</keyword>
<dbReference type="EMBL" id="AVBG01000015">
    <property type="protein sequence ID" value="KGP90202.1"/>
    <property type="molecule type" value="Genomic_DNA"/>
</dbReference>
<evidence type="ECO:0000256" key="2">
    <source>
        <dbReference type="SAM" id="Phobius"/>
    </source>
</evidence>
<evidence type="ECO:0000256" key="1">
    <source>
        <dbReference type="ARBA" id="ARBA00004651"/>
    </source>
</evidence>
<dbReference type="AlphaFoldDB" id="A0A0A2UPH4"/>
<dbReference type="GO" id="GO:0006813">
    <property type="term" value="P:potassium ion transport"/>
    <property type="evidence" value="ECO:0007669"/>
    <property type="project" value="InterPro"/>
</dbReference>
<feature type="domain" description="RCK N-terminal" evidence="3">
    <location>
        <begin position="114"/>
        <end position="239"/>
    </location>
</feature>
<dbReference type="InterPro" id="IPR036291">
    <property type="entry name" value="NAD(P)-bd_dom_sf"/>
</dbReference>
<dbReference type="Proteomes" id="UP000030153">
    <property type="component" value="Unassembled WGS sequence"/>
</dbReference>
<dbReference type="PRINTS" id="PR00169">
    <property type="entry name" value="KCHANNEL"/>
</dbReference>
<comment type="subcellular location">
    <subcellularLocation>
        <location evidence="1">Cell membrane</location>
        <topology evidence="1">Multi-pass membrane protein</topology>
    </subcellularLocation>
</comment>
<sequence length="340" mass="38353">MNLIRRIILKMIKINNQLLFFSSVALVFLSSLLIRWIEPETFPTLFDGFWWVMTTVTTVGYGDYYPVTVGGRLIAIFLYIVGIGLIGVVIGKVVDGLTVFRKMREDGTIVYKEKGHYIIIGWSQKAAFAVKEILATKPDTEVVIIDTMEKAPLLAETIHYVRGNAASPSTLHQANIMEAEAVLVFADDEIHNSQLKDGKTLLISSTIESLNPEVHTVVEVIEEHHIRNFEHVNVNEFIFSNETISSLAVRSAFIKGISGVFSQLLHREQGDDLYHVPTKSSWKTYRDAFQDLLSYGATLIADRQNLSINRMLDEQIPGDAELYAICDVETYNIILKEVKK</sequence>
<feature type="transmembrane region" description="Helical" evidence="2">
    <location>
        <begin position="73"/>
        <end position="94"/>
    </location>
</feature>
<proteinExistence type="predicted"/>
<dbReference type="PROSITE" id="PS51201">
    <property type="entry name" value="RCK_N"/>
    <property type="match status" value="1"/>
</dbReference>
<dbReference type="Gene3D" id="3.40.50.720">
    <property type="entry name" value="NAD(P)-binding Rossmann-like Domain"/>
    <property type="match status" value="1"/>
</dbReference>
<dbReference type="PANTHER" id="PTHR43833">
    <property type="entry name" value="POTASSIUM CHANNEL PROTEIN 2-RELATED-RELATED"/>
    <property type="match status" value="1"/>
</dbReference>
<dbReference type="InterPro" id="IPR003148">
    <property type="entry name" value="RCK_N"/>
</dbReference>
<dbReference type="SUPFAM" id="SSF81324">
    <property type="entry name" value="Voltage-gated potassium channels"/>
    <property type="match status" value="1"/>
</dbReference>
<evidence type="ECO:0000313" key="5">
    <source>
        <dbReference type="Proteomes" id="UP000030153"/>
    </source>
</evidence>